<evidence type="ECO:0008006" key="4">
    <source>
        <dbReference type="Google" id="ProtNLM"/>
    </source>
</evidence>
<name>A0A511QXI5_9DEIN</name>
<dbReference type="RefSeq" id="WP_119342302.1">
    <property type="nucleotide sequence ID" value="NZ_BJXL01000003.1"/>
</dbReference>
<proteinExistence type="predicted"/>
<dbReference type="Proteomes" id="UP000321197">
    <property type="component" value="Unassembled WGS sequence"/>
</dbReference>
<dbReference type="OrthoDB" id="69928at2"/>
<organism evidence="2 3">
    <name type="scientific">Meiothermus hypogaeus NBRC 106114</name>
    <dbReference type="NCBI Taxonomy" id="1227553"/>
    <lineage>
        <taxon>Bacteria</taxon>
        <taxon>Thermotogati</taxon>
        <taxon>Deinococcota</taxon>
        <taxon>Deinococci</taxon>
        <taxon>Thermales</taxon>
        <taxon>Thermaceae</taxon>
        <taxon>Meiothermus</taxon>
    </lineage>
</organism>
<reference evidence="2 3" key="1">
    <citation type="submission" date="2019-07" db="EMBL/GenBank/DDBJ databases">
        <title>Whole genome shotgun sequence of Meiothermus hypogaeus NBRC 106114.</title>
        <authorList>
            <person name="Hosoyama A."/>
            <person name="Uohara A."/>
            <person name="Ohji S."/>
            <person name="Ichikawa N."/>
        </authorList>
    </citation>
    <scope>NUCLEOTIDE SEQUENCE [LARGE SCALE GENOMIC DNA]</scope>
    <source>
        <strain evidence="2 3">NBRC 106114</strain>
    </source>
</reference>
<dbReference type="Gene3D" id="1.10.520.40">
    <property type="entry name" value="CRISPR-associated protein Cse2"/>
    <property type="match status" value="1"/>
</dbReference>
<evidence type="ECO:0000313" key="2">
    <source>
        <dbReference type="EMBL" id="GEM82094.1"/>
    </source>
</evidence>
<evidence type="ECO:0000256" key="1">
    <source>
        <dbReference type="SAM" id="MobiDB-lite"/>
    </source>
</evidence>
<dbReference type="InterPro" id="IPR013382">
    <property type="entry name" value="CRISPR-assoc_prot_Cse2"/>
</dbReference>
<feature type="region of interest" description="Disordered" evidence="1">
    <location>
        <begin position="167"/>
        <end position="186"/>
    </location>
</feature>
<sequence>MSEKTEKFVGYLWRLDRRGFAELRRGLREEPGRYVGAIRYVEPFTLGDTPPWVWQMYYLVAGLFAYVERPLEPGAPVPKPLKQNLGESMARLYVLKEKSPSIEGRFIRLLDADDEQLADRLRQTVTLLKSNDIPIGWEQLLDDLGFWRSERRSVQHRWARSFYQRAERETQPEESVPEFQITGGNE</sequence>
<gene>
    <name evidence="2" type="ORF">MHY01S_02600</name>
</gene>
<dbReference type="Pfam" id="PF09485">
    <property type="entry name" value="CRISPR_Cse2"/>
    <property type="match status" value="1"/>
</dbReference>
<dbReference type="EMBL" id="BJXL01000003">
    <property type="protein sequence ID" value="GEM82094.1"/>
    <property type="molecule type" value="Genomic_DNA"/>
</dbReference>
<dbReference type="AlphaFoldDB" id="A0A511QXI5"/>
<accession>A0A511QXI5</accession>
<dbReference type="NCBIfam" id="TIGR02548">
    <property type="entry name" value="casB_cse2"/>
    <property type="match status" value="1"/>
</dbReference>
<dbReference type="CDD" id="cd09731">
    <property type="entry name" value="Cse2_I-E"/>
    <property type="match status" value="1"/>
</dbReference>
<evidence type="ECO:0000313" key="3">
    <source>
        <dbReference type="Proteomes" id="UP000321197"/>
    </source>
</evidence>
<comment type="caution">
    <text evidence="2">The sequence shown here is derived from an EMBL/GenBank/DDBJ whole genome shotgun (WGS) entry which is preliminary data.</text>
</comment>
<dbReference type="InterPro" id="IPR038287">
    <property type="entry name" value="Cse2_sf"/>
</dbReference>
<protein>
    <recommendedName>
        <fullName evidence="4">Type I-E CRISPR-associated protein Cse2/CasB</fullName>
    </recommendedName>
</protein>